<sequence>MNAIDLNDYFYFVHVVEKRGFSSAAQALGMPKSRLSRHISALERRLDTRLIQRTTRQFNVTESGELFYRHARALIDEMEAAEAAIKRSKNSLSGNVVLSCSVGVAQFAVKEILARFLVDNPLVTVAQQVTNQNIDLVAAGVDLSIRGHVGPLPDSSLIQQKLATVEWNLFCAAGYQEQHGLIDSPEDLLNHDALSLGWQSPRGKWSLQNYSGESVEVAIIPRLKSEDMSTLKEAAIQGLGVVALPAYTCRQELNGGHLERVLTDWHAGVAQLTLLKPSRTGMSPPVEALNAFLTAELADFVRSPGDDAGSSS</sequence>
<evidence type="ECO:0000256" key="3">
    <source>
        <dbReference type="ARBA" id="ARBA00023125"/>
    </source>
</evidence>
<keyword evidence="4" id="KW-0804">Transcription</keyword>
<comment type="caution">
    <text evidence="6">The sequence shown here is derived from an EMBL/GenBank/DDBJ whole genome shotgun (WGS) entry which is preliminary data.</text>
</comment>
<name>A4A6Y1_9GAMM</name>
<protein>
    <submittedName>
        <fullName evidence="6">Transcriptional regulator, LysR family</fullName>
    </submittedName>
</protein>
<dbReference type="FunFam" id="1.10.10.10:FF:000001">
    <property type="entry name" value="LysR family transcriptional regulator"/>
    <property type="match status" value="1"/>
</dbReference>
<dbReference type="SUPFAM" id="SSF46785">
    <property type="entry name" value="Winged helix' DNA-binding domain"/>
    <property type="match status" value="1"/>
</dbReference>
<evidence type="ECO:0000313" key="6">
    <source>
        <dbReference type="EMBL" id="EAQ98050.1"/>
    </source>
</evidence>
<keyword evidence="7" id="KW-1185">Reference proteome</keyword>
<dbReference type="AlphaFoldDB" id="A4A6Y1"/>
<dbReference type="PANTHER" id="PTHR30537:SF31">
    <property type="entry name" value="TRANSCRIPTIONAL REGULATOR, LYSR FAMILY"/>
    <property type="match status" value="1"/>
</dbReference>
<organism evidence="6 7">
    <name type="scientific">Congregibacter litoralis KT71</name>
    <dbReference type="NCBI Taxonomy" id="314285"/>
    <lineage>
        <taxon>Bacteria</taxon>
        <taxon>Pseudomonadati</taxon>
        <taxon>Pseudomonadota</taxon>
        <taxon>Gammaproteobacteria</taxon>
        <taxon>Cellvibrionales</taxon>
        <taxon>Halieaceae</taxon>
        <taxon>Congregibacter</taxon>
    </lineage>
</organism>
<dbReference type="EMBL" id="AAOA02000002">
    <property type="protein sequence ID" value="EAQ98050.1"/>
    <property type="molecule type" value="Genomic_DNA"/>
</dbReference>
<evidence type="ECO:0000259" key="5">
    <source>
        <dbReference type="PROSITE" id="PS50931"/>
    </source>
</evidence>
<dbReference type="Proteomes" id="UP000019205">
    <property type="component" value="Chromosome"/>
</dbReference>
<dbReference type="InterPro" id="IPR036390">
    <property type="entry name" value="WH_DNA-bd_sf"/>
</dbReference>
<accession>A4A6Y1</accession>
<keyword evidence="2" id="KW-0805">Transcription regulation</keyword>
<feature type="domain" description="HTH lysR-type" evidence="5">
    <location>
        <begin position="1"/>
        <end position="61"/>
    </location>
</feature>
<dbReference type="Gene3D" id="1.10.10.10">
    <property type="entry name" value="Winged helix-like DNA-binding domain superfamily/Winged helix DNA-binding domain"/>
    <property type="match status" value="1"/>
</dbReference>
<evidence type="ECO:0000256" key="1">
    <source>
        <dbReference type="ARBA" id="ARBA00009437"/>
    </source>
</evidence>
<dbReference type="RefSeq" id="WP_008292867.1">
    <property type="nucleotide sequence ID" value="NZ_CM002299.1"/>
</dbReference>
<dbReference type="STRING" id="314285.KT71_02347"/>
<proteinExistence type="inferred from homology"/>
<dbReference type="PROSITE" id="PS50931">
    <property type="entry name" value="HTH_LYSR"/>
    <property type="match status" value="1"/>
</dbReference>
<reference evidence="6 7" key="1">
    <citation type="journal article" date="2007" name="Proc. Natl. Acad. Sci. U.S.A.">
        <title>Characterization of a marine gammaproteobacterium capable of aerobic anoxygenic photosynthesis.</title>
        <authorList>
            <person name="Fuchs B.M."/>
            <person name="Spring S."/>
            <person name="Teeling H."/>
            <person name="Quast C."/>
            <person name="Wulf J."/>
            <person name="Schattenhofer M."/>
            <person name="Yan S."/>
            <person name="Ferriera S."/>
            <person name="Johnson J."/>
            <person name="Glockner F.O."/>
            <person name="Amann R."/>
        </authorList>
    </citation>
    <scope>NUCLEOTIDE SEQUENCE [LARGE SCALE GENOMIC DNA]</scope>
    <source>
        <strain evidence="6">KT71</strain>
    </source>
</reference>
<dbReference type="InterPro" id="IPR036388">
    <property type="entry name" value="WH-like_DNA-bd_sf"/>
</dbReference>
<dbReference type="eggNOG" id="COG0583">
    <property type="taxonomic scope" value="Bacteria"/>
</dbReference>
<dbReference type="GO" id="GO:0003700">
    <property type="term" value="F:DNA-binding transcription factor activity"/>
    <property type="evidence" value="ECO:0007669"/>
    <property type="project" value="InterPro"/>
</dbReference>
<dbReference type="Gene3D" id="3.40.190.290">
    <property type="match status" value="1"/>
</dbReference>
<comment type="similarity">
    <text evidence="1">Belongs to the LysR transcriptional regulatory family.</text>
</comment>
<dbReference type="SUPFAM" id="SSF53850">
    <property type="entry name" value="Periplasmic binding protein-like II"/>
    <property type="match status" value="1"/>
</dbReference>
<gene>
    <name evidence="6" type="ORF">KT71_02347</name>
</gene>
<dbReference type="GO" id="GO:0006351">
    <property type="term" value="P:DNA-templated transcription"/>
    <property type="evidence" value="ECO:0007669"/>
    <property type="project" value="TreeGrafter"/>
</dbReference>
<evidence type="ECO:0000256" key="2">
    <source>
        <dbReference type="ARBA" id="ARBA00023015"/>
    </source>
</evidence>
<dbReference type="PANTHER" id="PTHR30537">
    <property type="entry name" value="HTH-TYPE TRANSCRIPTIONAL REGULATOR"/>
    <property type="match status" value="1"/>
</dbReference>
<dbReference type="Pfam" id="PF00126">
    <property type="entry name" value="HTH_1"/>
    <property type="match status" value="1"/>
</dbReference>
<dbReference type="InterPro" id="IPR000847">
    <property type="entry name" value="LysR_HTH_N"/>
</dbReference>
<dbReference type="InterPro" id="IPR058163">
    <property type="entry name" value="LysR-type_TF_proteobact-type"/>
</dbReference>
<dbReference type="OrthoDB" id="5721010at2"/>
<dbReference type="Pfam" id="PF03466">
    <property type="entry name" value="LysR_substrate"/>
    <property type="match status" value="1"/>
</dbReference>
<keyword evidence="3" id="KW-0238">DNA-binding</keyword>
<dbReference type="HOGENOM" id="CLU_039613_16_2_6"/>
<reference evidence="6 7" key="2">
    <citation type="journal article" date="2009" name="PLoS ONE">
        <title>The photosynthetic apparatus and its regulation in the aerobic gammaproteobacterium Congregibacter litoralis gen. nov., sp. nov.</title>
        <authorList>
            <person name="Spring S."/>
            <person name="Lunsdorf H."/>
            <person name="Fuchs B.M."/>
            <person name="Tindall B.J."/>
        </authorList>
    </citation>
    <scope>NUCLEOTIDE SEQUENCE [LARGE SCALE GENOMIC DNA]</scope>
    <source>
        <strain evidence="6">KT71</strain>
    </source>
</reference>
<dbReference type="GO" id="GO:0043565">
    <property type="term" value="F:sequence-specific DNA binding"/>
    <property type="evidence" value="ECO:0007669"/>
    <property type="project" value="TreeGrafter"/>
</dbReference>
<evidence type="ECO:0000256" key="4">
    <source>
        <dbReference type="ARBA" id="ARBA00023163"/>
    </source>
</evidence>
<dbReference type="InterPro" id="IPR005119">
    <property type="entry name" value="LysR_subst-bd"/>
</dbReference>
<evidence type="ECO:0000313" key="7">
    <source>
        <dbReference type="Proteomes" id="UP000019205"/>
    </source>
</evidence>